<protein>
    <submittedName>
        <fullName evidence="1">Uncharacterized protein</fullName>
    </submittedName>
</protein>
<accession>A0A3T1CWD0</accession>
<dbReference type="EMBL" id="AP018495">
    <property type="protein sequence ID" value="BBI30150.1"/>
    <property type="molecule type" value="Genomic_DNA"/>
</dbReference>
<keyword evidence="2" id="KW-1185">Reference proteome</keyword>
<proteinExistence type="predicted"/>
<name>A0A3T1CWD0_9VIRU</name>
<organism evidence="1 2">
    <name type="scientific">Acanthamoeba castellanii medusavirus J1</name>
    <dbReference type="NCBI Taxonomy" id="3114988"/>
    <lineage>
        <taxon>Viruses</taxon>
        <taxon>Varidnaviria</taxon>
        <taxon>Bamfordvirae</taxon>
        <taxon>Nucleocytoviricota</taxon>
        <taxon>Megaviricetes</taxon>
        <taxon>Mamonoviridae</taxon>
        <taxon>Medusavirus</taxon>
        <taxon>Medusavirus medusae</taxon>
    </lineage>
</organism>
<evidence type="ECO:0000313" key="1">
    <source>
        <dbReference type="EMBL" id="BBI30150.1"/>
    </source>
</evidence>
<evidence type="ECO:0000313" key="2">
    <source>
        <dbReference type="Proteomes" id="UP001161669"/>
    </source>
</evidence>
<dbReference type="Proteomes" id="UP001161669">
    <property type="component" value="Segment"/>
</dbReference>
<sequence>MQTTVSEEERCRPRPIPTRPTTLVTRVRHALFGENPDEQRWRRRKELEEWQRVEDCKWALRLQRE</sequence>
<reference evidence="2" key="1">
    <citation type="journal article" date="2019" name="J. Virol.">
        <title>Medusavirus, a novel large DNA virus discovered from hot spring water.</title>
        <authorList>
            <person name="Yoshikawa G."/>
            <person name="Blanc-Mathieu R."/>
            <person name="Song C."/>
            <person name="Kayama Y."/>
            <person name="Mochizuki T."/>
            <person name="Murata K."/>
            <person name="Ogata H."/>
            <person name="Takemura M."/>
        </authorList>
    </citation>
    <scope>NUCLEOTIDE SEQUENCE [LARGE SCALE GENOMIC DNA]</scope>
</reference>
<dbReference type="KEGG" id="vg:80540502"/>